<keyword evidence="4" id="KW-0932">Cytokinin signaling pathway</keyword>
<dbReference type="GO" id="GO:0005737">
    <property type="term" value="C:cytoplasm"/>
    <property type="evidence" value="ECO:0007669"/>
    <property type="project" value="UniProtKB-SubCell"/>
</dbReference>
<feature type="compositionally biased region" description="Low complexity" evidence="7">
    <location>
        <begin position="9"/>
        <end position="18"/>
    </location>
</feature>
<comment type="similarity">
    <text evidence="6">Belongs to the SOFL plant protein family.</text>
</comment>
<gene>
    <name evidence="8" type="ORF">K2173_027373</name>
</gene>
<comment type="subcellular location">
    <subcellularLocation>
        <location evidence="1">Cytoplasm</location>
    </subcellularLocation>
</comment>
<keyword evidence="3" id="KW-0203">Cytokinin biosynthesis</keyword>
<keyword evidence="5" id="KW-0539">Nucleus</keyword>
<keyword evidence="2" id="KW-0963">Cytoplasm</keyword>
<dbReference type="EMBL" id="JAIWQS010000002">
    <property type="protein sequence ID" value="KAJ8772196.1"/>
    <property type="molecule type" value="Genomic_DNA"/>
</dbReference>
<evidence type="ECO:0000256" key="3">
    <source>
        <dbReference type="ARBA" id="ARBA00022712"/>
    </source>
</evidence>
<dbReference type="Proteomes" id="UP001159364">
    <property type="component" value="Linkage Group LG02"/>
</dbReference>
<feature type="region of interest" description="Disordered" evidence="7">
    <location>
        <begin position="100"/>
        <end position="135"/>
    </location>
</feature>
<dbReference type="InterPro" id="IPR044670">
    <property type="entry name" value="SOFL"/>
</dbReference>
<feature type="compositionally biased region" description="Basic and acidic residues" evidence="7">
    <location>
        <begin position="45"/>
        <end position="55"/>
    </location>
</feature>
<evidence type="ECO:0000256" key="6">
    <source>
        <dbReference type="ARBA" id="ARBA00024199"/>
    </source>
</evidence>
<evidence type="ECO:0000256" key="5">
    <source>
        <dbReference type="ARBA" id="ARBA00023242"/>
    </source>
</evidence>
<reference evidence="8 9" key="1">
    <citation type="submission" date="2021-09" db="EMBL/GenBank/DDBJ databases">
        <title>Genomic insights and catalytic innovation underlie evolution of tropane alkaloids biosynthesis.</title>
        <authorList>
            <person name="Wang Y.-J."/>
            <person name="Tian T."/>
            <person name="Huang J.-P."/>
            <person name="Huang S.-X."/>
        </authorList>
    </citation>
    <scope>NUCLEOTIDE SEQUENCE [LARGE SCALE GENOMIC DNA]</scope>
    <source>
        <strain evidence="8">KIB-2018</strain>
        <tissue evidence="8">Leaf</tissue>
    </source>
</reference>
<protein>
    <submittedName>
        <fullName evidence="8">Uncharacterized protein</fullName>
    </submittedName>
</protein>
<feature type="region of interest" description="Disordered" evidence="7">
    <location>
        <begin position="41"/>
        <end position="72"/>
    </location>
</feature>
<evidence type="ECO:0000256" key="7">
    <source>
        <dbReference type="SAM" id="MobiDB-lite"/>
    </source>
</evidence>
<dbReference type="PANTHER" id="PTHR33347:SF31">
    <property type="entry name" value="PROTEIN SOB FIVE-LIKE 1"/>
    <property type="match status" value="1"/>
</dbReference>
<dbReference type="PANTHER" id="PTHR33347">
    <property type="entry name" value="OSJNBA0091C07.3 PROTEIN"/>
    <property type="match status" value="1"/>
</dbReference>
<dbReference type="AlphaFoldDB" id="A0AAV8TYW7"/>
<feature type="region of interest" description="Disordered" evidence="7">
    <location>
        <begin position="1"/>
        <end position="24"/>
    </location>
</feature>
<dbReference type="GO" id="GO:0009736">
    <property type="term" value="P:cytokinin-activated signaling pathway"/>
    <property type="evidence" value="ECO:0007669"/>
    <property type="project" value="UniProtKB-KW"/>
</dbReference>
<feature type="compositionally biased region" description="Polar residues" evidence="7">
    <location>
        <begin position="122"/>
        <end position="135"/>
    </location>
</feature>
<comment type="caution">
    <text evidence="8">The sequence shown here is derived from an EMBL/GenBank/DDBJ whole genome shotgun (WGS) entry which is preliminary data.</text>
</comment>
<evidence type="ECO:0000313" key="9">
    <source>
        <dbReference type="Proteomes" id="UP001159364"/>
    </source>
</evidence>
<evidence type="ECO:0000313" key="8">
    <source>
        <dbReference type="EMBL" id="KAJ8772196.1"/>
    </source>
</evidence>
<sequence>MESSKIIGSTEESNSSESGWTTYIGSPLCGDDVEECRYKGANIDDGNHKNCNHADESDDSMASDASSGPSHQTWTLFKHSEAVVASNSFEKKTRKLVEIKEKAESRGKNKKDEMVIPGKKVTPSTRSGSKGPSIE</sequence>
<dbReference type="GO" id="GO:0009691">
    <property type="term" value="P:cytokinin biosynthetic process"/>
    <property type="evidence" value="ECO:0007669"/>
    <property type="project" value="UniProtKB-KW"/>
</dbReference>
<evidence type="ECO:0000256" key="4">
    <source>
        <dbReference type="ARBA" id="ARBA00022864"/>
    </source>
</evidence>
<accession>A0AAV8TYW7</accession>
<evidence type="ECO:0000256" key="1">
    <source>
        <dbReference type="ARBA" id="ARBA00004496"/>
    </source>
</evidence>
<name>A0AAV8TYW7_9ROSI</name>
<evidence type="ECO:0000256" key="2">
    <source>
        <dbReference type="ARBA" id="ARBA00022490"/>
    </source>
</evidence>
<proteinExistence type="inferred from homology"/>
<feature type="compositionally biased region" description="Basic and acidic residues" evidence="7">
    <location>
        <begin position="100"/>
        <end position="114"/>
    </location>
</feature>
<organism evidence="8 9">
    <name type="scientific">Erythroxylum novogranatense</name>
    <dbReference type="NCBI Taxonomy" id="1862640"/>
    <lineage>
        <taxon>Eukaryota</taxon>
        <taxon>Viridiplantae</taxon>
        <taxon>Streptophyta</taxon>
        <taxon>Embryophyta</taxon>
        <taxon>Tracheophyta</taxon>
        <taxon>Spermatophyta</taxon>
        <taxon>Magnoliopsida</taxon>
        <taxon>eudicotyledons</taxon>
        <taxon>Gunneridae</taxon>
        <taxon>Pentapetalae</taxon>
        <taxon>rosids</taxon>
        <taxon>fabids</taxon>
        <taxon>Malpighiales</taxon>
        <taxon>Erythroxylaceae</taxon>
        <taxon>Erythroxylum</taxon>
    </lineage>
</organism>
<keyword evidence="9" id="KW-1185">Reference proteome</keyword>